<evidence type="ECO:0000256" key="1">
    <source>
        <dbReference type="SAM" id="MobiDB-lite"/>
    </source>
</evidence>
<accession>A0A6J1BMG0</accession>
<feature type="compositionally biased region" description="Basic residues" evidence="1">
    <location>
        <begin position="545"/>
        <end position="571"/>
    </location>
</feature>
<dbReference type="Proteomes" id="UP000504621">
    <property type="component" value="Unplaced"/>
</dbReference>
<feature type="compositionally biased region" description="Basic and acidic residues" evidence="1">
    <location>
        <begin position="88"/>
        <end position="126"/>
    </location>
</feature>
<evidence type="ECO:0000313" key="2">
    <source>
        <dbReference type="Proteomes" id="UP000504621"/>
    </source>
</evidence>
<feature type="compositionally biased region" description="Basic and acidic residues" evidence="1">
    <location>
        <begin position="307"/>
        <end position="340"/>
    </location>
</feature>
<feature type="compositionally biased region" description="Basic and acidic residues" evidence="1">
    <location>
        <begin position="148"/>
        <end position="157"/>
    </location>
</feature>
<feature type="region of interest" description="Disordered" evidence="1">
    <location>
        <begin position="1"/>
        <end position="422"/>
    </location>
</feature>
<feature type="compositionally biased region" description="Basic and acidic residues" evidence="1">
    <location>
        <begin position="184"/>
        <end position="226"/>
    </location>
</feature>
<feature type="region of interest" description="Disordered" evidence="1">
    <location>
        <begin position="439"/>
        <end position="626"/>
    </location>
</feature>
<dbReference type="AlphaFoldDB" id="A0A6J1BMG0"/>
<organism evidence="2 3">
    <name type="scientific">Herrania umbratica</name>
    <dbReference type="NCBI Taxonomy" id="108875"/>
    <lineage>
        <taxon>Eukaryota</taxon>
        <taxon>Viridiplantae</taxon>
        <taxon>Streptophyta</taxon>
        <taxon>Embryophyta</taxon>
        <taxon>Tracheophyta</taxon>
        <taxon>Spermatophyta</taxon>
        <taxon>Magnoliopsida</taxon>
        <taxon>eudicotyledons</taxon>
        <taxon>Gunneridae</taxon>
        <taxon>Pentapetalae</taxon>
        <taxon>rosids</taxon>
        <taxon>malvids</taxon>
        <taxon>Malvales</taxon>
        <taxon>Malvaceae</taxon>
        <taxon>Byttnerioideae</taxon>
        <taxon>Herrania</taxon>
    </lineage>
</organism>
<dbReference type="RefSeq" id="XP_021300500.1">
    <property type="nucleotide sequence ID" value="XM_021444825.1"/>
</dbReference>
<sequence>RGDEHRGADAAEDRGPERAAELVAGLGDRRRRARALRRGRGHDDVVGQRLGERDPAAGEGEPGHDRGQGRRCGGEHHEAGGAEDEAPGDDRPQRQAPGDPRREQGARHAREHAGHHPQRRLERPVPEDQLQVLGEQQQQADQCDDAEQVGHHGRGERAVGQQRQVEQGVAQRPLTGDEGDPGADADRRREAGDQRRALGGDRLQRVDHGEHGDQGQARREQVERARVRVTALGQHERADREQGDRDGHRDEEDRVPREVLEQPPADHRPGGRAPGERRRPHRDGAATGPRLGEHGLDQRQRRGHQRRPADPEQRAGGDERLGAGGERGRDRGQTEGRGPDEQQLPAPDAVAQPAHDDEQPREDERVDVDHPELLRPARREVRVDGGQRRTQDRHVDADEQDGQRQHRERDPRPHGHDLLRIRTVRTVQLRKYTVWTVRSRGASAVPARPRPRRVHRHRRDHRARDGDPRGRRRRRRGVEGRPALPLRQQGRPARGPAGARGGAQRGRHRGGPRRPDGPRRLLPADVVRRRRRPELPGHDRALQARLHRAARRRPRPHHARPLARRARRRARRPADRRPRRDPGRRHLPARHRRRPERRARPPRRGGPRAPPGAGVSVLRRAGPDDAVPLTDLRAIMLDRMAEGPRAAGDRG</sequence>
<proteinExistence type="predicted"/>
<feature type="compositionally biased region" description="Low complexity" evidence="1">
    <location>
        <begin position="480"/>
        <end position="497"/>
    </location>
</feature>
<feature type="compositionally biased region" description="Low complexity" evidence="1">
    <location>
        <begin position="127"/>
        <end position="141"/>
    </location>
</feature>
<feature type="compositionally biased region" description="Basic and acidic residues" evidence="1">
    <location>
        <begin position="533"/>
        <end position="542"/>
    </location>
</feature>
<protein>
    <submittedName>
        <fullName evidence="3">Serine/arginine repetitive matrix protein 3-like</fullName>
    </submittedName>
</protein>
<keyword evidence="2" id="KW-1185">Reference proteome</keyword>
<feature type="compositionally biased region" description="Basic and acidic residues" evidence="1">
    <location>
        <begin position="234"/>
        <end position="277"/>
    </location>
</feature>
<feature type="compositionally biased region" description="Basic residues" evidence="1">
    <location>
        <begin position="29"/>
        <end position="40"/>
    </location>
</feature>
<feature type="compositionally biased region" description="Basic and acidic residues" evidence="1">
    <location>
        <begin position="291"/>
        <end position="300"/>
    </location>
</feature>
<gene>
    <name evidence="3" type="primary">LOC110428902</name>
</gene>
<feature type="compositionally biased region" description="Basic residues" evidence="1">
    <location>
        <begin position="449"/>
        <end position="461"/>
    </location>
</feature>
<feature type="non-terminal residue" evidence="3">
    <location>
        <position position="1"/>
    </location>
</feature>
<evidence type="ECO:0000313" key="3">
    <source>
        <dbReference type="RefSeq" id="XP_021300500.1"/>
    </source>
</evidence>
<dbReference type="GeneID" id="110428902"/>
<name>A0A6J1BMG0_9ROSI</name>
<reference evidence="3" key="1">
    <citation type="submission" date="2025-08" db="UniProtKB">
        <authorList>
            <consortium name="RefSeq"/>
        </authorList>
    </citation>
    <scope>IDENTIFICATION</scope>
    <source>
        <tissue evidence="3">Leaf</tissue>
    </source>
</reference>
<feature type="compositionally biased region" description="Basic and acidic residues" evidence="1">
    <location>
        <begin position="1"/>
        <end position="20"/>
    </location>
</feature>
<feature type="non-terminal residue" evidence="3">
    <location>
        <position position="651"/>
    </location>
</feature>
<feature type="compositionally biased region" description="Basic and acidic residues" evidence="1">
    <location>
        <begin position="572"/>
        <end position="581"/>
    </location>
</feature>
<feature type="compositionally biased region" description="Basic and acidic residues" evidence="1">
    <location>
        <begin position="41"/>
        <end position="80"/>
    </location>
</feature>
<feature type="compositionally biased region" description="Basic residues" evidence="1">
    <location>
        <begin position="582"/>
        <end position="606"/>
    </location>
</feature>
<feature type="compositionally biased region" description="Basic and acidic residues" evidence="1">
    <location>
        <begin position="354"/>
        <end position="420"/>
    </location>
</feature>